<evidence type="ECO:0000256" key="1">
    <source>
        <dbReference type="SAM" id="Phobius"/>
    </source>
</evidence>
<proteinExistence type="predicted"/>
<keyword evidence="1" id="KW-0472">Membrane</keyword>
<dbReference type="EMBL" id="CM018032">
    <property type="protein sequence ID" value="KAA8547569.1"/>
    <property type="molecule type" value="Genomic_DNA"/>
</dbReference>
<gene>
    <name evidence="2" type="ORF">F0562_003998</name>
</gene>
<name>A0A5J5BXF1_9ASTE</name>
<reference evidence="2 3" key="1">
    <citation type="submission" date="2019-09" db="EMBL/GenBank/DDBJ databases">
        <title>A chromosome-level genome assembly of the Chinese tupelo Nyssa sinensis.</title>
        <authorList>
            <person name="Yang X."/>
            <person name="Kang M."/>
            <person name="Yang Y."/>
            <person name="Xiong H."/>
            <person name="Wang M."/>
            <person name="Zhang Z."/>
            <person name="Wang Z."/>
            <person name="Wu H."/>
            <person name="Ma T."/>
            <person name="Liu J."/>
            <person name="Xi Z."/>
        </authorList>
    </citation>
    <scope>NUCLEOTIDE SEQUENCE [LARGE SCALE GENOMIC DNA]</scope>
    <source>
        <strain evidence="2">J267</strain>
        <tissue evidence="2">Leaf</tissue>
    </source>
</reference>
<sequence>MVSALRGTVVGFDDIAQVFSLFNSASILILWGCNLEGKLMDLKWYCKPRDADEDIESAIFTFFAKAENGSQKSSEIVNKGYMPEETCPFVASPIIRGTILSATMQSFE</sequence>
<evidence type="ECO:0000313" key="2">
    <source>
        <dbReference type="EMBL" id="KAA8547569.1"/>
    </source>
</evidence>
<feature type="transmembrane region" description="Helical" evidence="1">
    <location>
        <begin position="15"/>
        <end position="33"/>
    </location>
</feature>
<evidence type="ECO:0000313" key="3">
    <source>
        <dbReference type="Proteomes" id="UP000325577"/>
    </source>
</evidence>
<keyword evidence="1" id="KW-1133">Transmembrane helix</keyword>
<organism evidence="2 3">
    <name type="scientific">Nyssa sinensis</name>
    <dbReference type="NCBI Taxonomy" id="561372"/>
    <lineage>
        <taxon>Eukaryota</taxon>
        <taxon>Viridiplantae</taxon>
        <taxon>Streptophyta</taxon>
        <taxon>Embryophyta</taxon>
        <taxon>Tracheophyta</taxon>
        <taxon>Spermatophyta</taxon>
        <taxon>Magnoliopsida</taxon>
        <taxon>eudicotyledons</taxon>
        <taxon>Gunneridae</taxon>
        <taxon>Pentapetalae</taxon>
        <taxon>asterids</taxon>
        <taxon>Cornales</taxon>
        <taxon>Nyssaceae</taxon>
        <taxon>Nyssa</taxon>
    </lineage>
</organism>
<accession>A0A5J5BXF1</accession>
<keyword evidence="3" id="KW-1185">Reference proteome</keyword>
<protein>
    <submittedName>
        <fullName evidence="2">Uncharacterized protein</fullName>
    </submittedName>
</protein>
<dbReference type="OrthoDB" id="10538809at2759"/>
<dbReference type="Proteomes" id="UP000325577">
    <property type="component" value="Linkage Group LG1"/>
</dbReference>
<keyword evidence="1" id="KW-0812">Transmembrane</keyword>
<dbReference type="AlphaFoldDB" id="A0A5J5BXF1"/>